<name>A0A1R2B6C8_9CILI</name>
<accession>A0A1R2B6C8</accession>
<dbReference type="AlphaFoldDB" id="A0A1R2B6C8"/>
<keyword evidence="2" id="KW-1185">Reference proteome</keyword>
<reference evidence="1 2" key="1">
    <citation type="submission" date="2016-11" db="EMBL/GenBank/DDBJ databases">
        <title>The macronuclear genome of Stentor coeruleus: a giant cell with tiny introns.</title>
        <authorList>
            <person name="Slabodnick M."/>
            <person name="Ruby J.G."/>
            <person name="Reiff S.B."/>
            <person name="Swart E.C."/>
            <person name="Gosai S."/>
            <person name="Prabakaran S."/>
            <person name="Witkowska E."/>
            <person name="Larue G.E."/>
            <person name="Fisher S."/>
            <person name="Freeman R.M."/>
            <person name="Gunawardena J."/>
            <person name="Chu W."/>
            <person name="Stover N.A."/>
            <person name="Gregory B.D."/>
            <person name="Nowacki M."/>
            <person name="Derisi J."/>
            <person name="Roy S.W."/>
            <person name="Marshall W.F."/>
            <person name="Sood P."/>
        </authorList>
    </citation>
    <scope>NUCLEOTIDE SEQUENCE [LARGE SCALE GENOMIC DNA]</scope>
    <source>
        <strain evidence="1">WM001</strain>
    </source>
</reference>
<sequence length="391" mass="45268">MLRILRRFFANPFNPRGGQGGQRKNPSQRIASLAMLKDESLFTENSNYNELLSKFFDYCKAIWSGKEKLQETPSYDLQKTLSNWSKSIPFLNASQVAKLSKILGILRVKDENLWTKIEKHVQRKVFKDLSPKDISELAKSSLECNRTSDAFWNTLENTIITRVYPTKRFEASELTDLLISLIELNKGNIELNKPLNDNLADCAGDLTIKDIIRLIFLFNKQGFVEDRVLKNISKRCVELKSELDGTKLQQIIIFFIKNFVDPEYITAIEEEILSKINIMTLNNLSMITLHYAKYYSESTHKSKHKNEIFIAIEKFMAKNKDSLVENHKGTLLPEEALLRVMWSLSTSDNMGSMRLWKNYAYELDKKPSLMKIDNAFMVRDLKHKLAVLGLY</sequence>
<dbReference type="Proteomes" id="UP000187209">
    <property type="component" value="Unassembled WGS sequence"/>
</dbReference>
<dbReference type="EMBL" id="MPUH01000908">
    <property type="protein sequence ID" value="OMJ72354.1"/>
    <property type="molecule type" value="Genomic_DNA"/>
</dbReference>
<organism evidence="1 2">
    <name type="scientific">Stentor coeruleus</name>
    <dbReference type="NCBI Taxonomy" id="5963"/>
    <lineage>
        <taxon>Eukaryota</taxon>
        <taxon>Sar</taxon>
        <taxon>Alveolata</taxon>
        <taxon>Ciliophora</taxon>
        <taxon>Postciliodesmatophora</taxon>
        <taxon>Heterotrichea</taxon>
        <taxon>Heterotrichida</taxon>
        <taxon>Stentoridae</taxon>
        <taxon>Stentor</taxon>
    </lineage>
</organism>
<comment type="caution">
    <text evidence="1">The sequence shown here is derived from an EMBL/GenBank/DDBJ whole genome shotgun (WGS) entry which is preliminary data.</text>
</comment>
<evidence type="ECO:0000313" key="1">
    <source>
        <dbReference type="EMBL" id="OMJ72354.1"/>
    </source>
</evidence>
<gene>
    <name evidence="1" type="ORF">SteCoe_29221</name>
</gene>
<evidence type="ECO:0000313" key="2">
    <source>
        <dbReference type="Proteomes" id="UP000187209"/>
    </source>
</evidence>
<protein>
    <submittedName>
        <fullName evidence="1">Uncharacterized protein</fullName>
    </submittedName>
</protein>
<proteinExistence type="predicted"/>